<feature type="compositionally biased region" description="Pro residues" evidence="7">
    <location>
        <begin position="12"/>
        <end position="22"/>
    </location>
</feature>
<protein>
    <submittedName>
        <fullName evidence="10">TM2 domain-containing protein</fullName>
    </submittedName>
</protein>
<keyword evidence="6" id="KW-0325">Glycoprotein</keyword>
<feature type="compositionally biased region" description="Low complexity" evidence="7">
    <location>
        <begin position="23"/>
        <end position="36"/>
    </location>
</feature>
<dbReference type="InterPro" id="IPR050932">
    <property type="entry name" value="TM2D1-3-like"/>
</dbReference>
<feature type="transmembrane region" description="Helical" evidence="8">
    <location>
        <begin position="65"/>
        <end position="84"/>
    </location>
</feature>
<name>A0ABY3U0K3_9MYCO</name>
<dbReference type="Proteomes" id="UP001055200">
    <property type="component" value="Chromosome"/>
</dbReference>
<feature type="domain" description="TM2" evidence="9">
    <location>
        <begin position="61"/>
        <end position="113"/>
    </location>
</feature>
<feature type="region of interest" description="Disordered" evidence="7">
    <location>
        <begin position="1"/>
        <end position="45"/>
    </location>
</feature>
<keyword evidence="3" id="KW-0732">Signal</keyword>
<dbReference type="EMBL" id="CP092365">
    <property type="protein sequence ID" value="ULN51256.1"/>
    <property type="molecule type" value="Genomic_DNA"/>
</dbReference>
<organism evidence="10 11">
    <name type="scientific">Mycolicibacillus parakoreensis</name>
    <dbReference type="NCBI Taxonomy" id="1069221"/>
    <lineage>
        <taxon>Bacteria</taxon>
        <taxon>Bacillati</taxon>
        <taxon>Actinomycetota</taxon>
        <taxon>Actinomycetes</taxon>
        <taxon>Mycobacteriales</taxon>
        <taxon>Mycobacteriaceae</taxon>
        <taxon>Mycolicibacillus</taxon>
    </lineage>
</organism>
<comment type="subcellular location">
    <subcellularLocation>
        <location evidence="1">Membrane</location>
        <topology evidence="1">Multi-pass membrane protein</topology>
    </subcellularLocation>
</comment>
<dbReference type="RefSeq" id="WP_240169539.1">
    <property type="nucleotide sequence ID" value="NZ_CP092365.1"/>
</dbReference>
<evidence type="ECO:0000256" key="5">
    <source>
        <dbReference type="ARBA" id="ARBA00023136"/>
    </source>
</evidence>
<evidence type="ECO:0000256" key="8">
    <source>
        <dbReference type="SAM" id="Phobius"/>
    </source>
</evidence>
<evidence type="ECO:0000256" key="6">
    <source>
        <dbReference type="ARBA" id="ARBA00023180"/>
    </source>
</evidence>
<dbReference type="InterPro" id="IPR007829">
    <property type="entry name" value="TM2"/>
</dbReference>
<gene>
    <name evidence="10" type="ORF">MIU77_09915</name>
</gene>
<keyword evidence="5 8" id="KW-0472">Membrane</keyword>
<evidence type="ECO:0000256" key="7">
    <source>
        <dbReference type="SAM" id="MobiDB-lite"/>
    </source>
</evidence>
<feature type="transmembrane region" description="Helical" evidence="8">
    <location>
        <begin position="90"/>
        <end position="117"/>
    </location>
</feature>
<sequence>MSTSEPFESQPGQPPSPYPGSPYPGSYPQGPQYPQGAYPPPGYPPYGAAHGVDPYGRPYSDKSKIAAGLLQIFLGGFGIGRFYLGYVGIGIAQIIVTVITLGLGAIWGFIDGILILVGNVRDPQGRPLRD</sequence>
<keyword evidence="11" id="KW-1185">Reference proteome</keyword>
<dbReference type="PANTHER" id="PTHR21016:SF7">
    <property type="entry name" value="TM2 DOMAIN-CONTAINING PROTEIN 3"/>
    <property type="match status" value="1"/>
</dbReference>
<evidence type="ECO:0000313" key="10">
    <source>
        <dbReference type="EMBL" id="ULN51256.1"/>
    </source>
</evidence>
<proteinExistence type="predicted"/>
<evidence type="ECO:0000256" key="3">
    <source>
        <dbReference type="ARBA" id="ARBA00022729"/>
    </source>
</evidence>
<evidence type="ECO:0000256" key="4">
    <source>
        <dbReference type="ARBA" id="ARBA00022989"/>
    </source>
</evidence>
<evidence type="ECO:0000313" key="11">
    <source>
        <dbReference type="Proteomes" id="UP001055200"/>
    </source>
</evidence>
<evidence type="ECO:0000256" key="1">
    <source>
        <dbReference type="ARBA" id="ARBA00004141"/>
    </source>
</evidence>
<dbReference type="Pfam" id="PF05154">
    <property type="entry name" value="TM2"/>
    <property type="match status" value="1"/>
</dbReference>
<reference evidence="10" key="1">
    <citation type="submission" date="2022-08" db="EMBL/GenBank/DDBJ databases">
        <title>Complete genome sequence of 14 non-tuberculosis mycobacteria type-strains.</title>
        <authorList>
            <person name="Igarashi Y."/>
            <person name="Osugi A."/>
            <person name="Mitarai S."/>
        </authorList>
    </citation>
    <scope>NUCLEOTIDE SEQUENCE</scope>
    <source>
        <strain evidence="10">DSM 45575</strain>
    </source>
</reference>
<evidence type="ECO:0000256" key="2">
    <source>
        <dbReference type="ARBA" id="ARBA00022692"/>
    </source>
</evidence>
<dbReference type="PANTHER" id="PTHR21016">
    <property type="entry name" value="BETA-AMYLOID BINDING PROTEIN-RELATED"/>
    <property type="match status" value="1"/>
</dbReference>
<accession>A0ABY3U0K3</accession>
<evidence type="ECO:0000259" key="9">
    <source>
        <dbReference type="Pfam" id="PF05154"/>
    </source>
</evidence>
<keyword evidence="2 8" id="KW-0812">Transmembrane</keyword>
<keyword evidence="4 8" id="KW-1133">Transmembrane helix</keyword>